<feature type="region of interest" description="Disordered" evidence="2">
    <location>
        <begin position="394"/>
        <end position="431"/>
    </location>
</feature>
<sequence>MATGGGPFEEGMNDQDLPNWSNESFDDRLNNTDWGGQQKKANRSSEKNKKKFGGEGETRLTNDISPESSPGMGRRKTRTLHSFPHTRYMTQMSVPEQAELERLKQRINFSDLDQRSIGSDSQGRATAANNKRQLNETRKPFNFLSLQINTNKSKGAATSPQKKETGGSSQCKELFASALSKDFLQSCQVSVQEDGRGEPAMDSSQIVSRLVQIRDYIAKASSMRDDLVEKNERSANVERLSHLIDHLKEQEKSYLKFLQKLLARENEEEDVRTIDSAVGSGSVAESTSLNIDVQSEASDTTARDPQQEAKEELENLKKQHDLLTRMLQQQEQLKALQGRQAALLALQHKAEQAIAVMDDSVVTETTGSISGVSLTSELNEELNELIQRFHNQLHESQTQPVPDNRRQAESLSLTREISQSRNSSMSQHLPDERVQLFSKMRMLQGKKQKMDKLLGELHTLRDQHLNNSSFLPVSGSPQRSIDQRSTTSAASAPVGIVTVVNGESNSLASSALYPPDSIASQNESEEDDNLNPTEKLQKLNEVRKRLNELRELVHYYEQTSDMMTDAVNENTKEDDTGESECDSEHENPQPVTNIRNPQGISSWGEINSNSNIQCGTTNRDGRHLNTDCEINNRSAANLRTLNMSSTLDCRNRDSDKDIDISQGGDDEVEEDRASEVSLSSCRSSVADADAGDAEFEQKISRLIAAKQKLKQLQNLVAMVQDDETEPEATTADTANVGDFFLAEVEEAKQQPNNIRASTNKLQQDVRLNEKAREKFYEAKLQQQQRELKQLQEERRKLIEIQEKIQALQKACPDLQLSASLGNCPANRPASPATSTPAVESSAAGKPVLEPEESVTVDNELWSEMRRHEILREELRQRRKQLEALMAEHQRRRDLAETTSTVAASVKSDGSETQCTPQQSRMEKTVATWGGSTQCALDEEDGDGDGYLSDGLVQAEEEEEEEEQESSSNDNFSMYPHNNDQSTYCAKENKDRWKNRRPLSADGNYRPLAKTRQQQNISMRRQENLKWMSELSYVEEKEQWQEQINQLKKQLEFSVRICQTLMQDQQTLSCLLQTLLTGPYSVMPSNVASPQVHLIMHQLNQCYTQLTWQQNNVQRLKQMLNDLMYQQEQQQQEKPQRKERGSSAPPPPSPTVFCPFSFPPQPMNLFNIPGFTNFSSFAPGMNFNPMFPSGFGDFAHTVTPHNSEQPQQQPLDHNTSGKTEYMAFPKPFESSSSIGAEKQRSQRQPEEEMENNRAVWLDDSQEGRKEKQSFLKAGFAVSVQNMASGNHKSQSDTSQRRREFDEESLESFSSMPDPVDPTTVTKTFKSRKASAQASLASKDKTPKSKNKRRSSTQLKSRVKNIGYESASISSTCEPCKSNRSRRSVHSEEAVQAKVFSKKNQEQLEKIIKYSRSTEMSSETGSDLSMFEALRDTIYSEVATLISQNESRPHFLIELFHELQLLNTDYLRQRALYALQDIVTRHISENNEKGECTKSLNSATWIASNSELTPSESLATTDDETFEKNFDTGASRDCEQNDADNGSTMSTSSNFEPFATDDLGNTVIHLDQALARMREYERMKTEAESTLDSEGCCSNLQSASAVKLEGPSTGESHCVPQPSEVSTVPCPRIDTQQLDRQIKAIMKEVIPFLKEHMDEICSSQLLTSVRRMVLTLTQQNDESKEFVKFFHKQLGGILQDSLAKFAGRKLKDCGEDLLVEISEVLFNELAFFKLMKDLDSNSITVKQRCKSKMEAVGVIQPYDKEAKRVLEVGVSSSAEDIDEDKVGYTYFLKL</sequence>
<feature type="region of interest" description="Disordered" evidence="2">
    <location>
        <begin position="650"/>
        <end position="677"/>
    </location>
</feature>
<feature type="compositionally biased region" description="Low complexity" evidence="2">
    <location>
        <begin position="1305"/>
        <end position="1320"/>
    </location>
</feature>
<feature type="compositionally biased region" description="Basic and acidic residues" evidence="2">
    <location>
        <begin position="650"/>
        <end position="659"/>
    </location>
</feature>
<feature type="region of interest" description="Disordered" evidence="2">
    <location>
        <begin position="111"/>
        <end position="141"/>
    </location>
</feature>
<feature type="compositionally biased region" description="Polar residues" evidence="2">
    <location>
        <begin position="910"/>
        <end position="919"/>
    </location>
</feature>
<protein>
    <submittedName>
        <fullName evidence="4">Carbonic anhydrase 7</fullName>
    </submittedName>
</protein>
<reference evidence="4 5" key="2">
    <citation type="submission" date="2019-04" db="EMBL/GenBank/DDBJ databases">
        <title>The genome sequence of big-headed turtle.</title>
        <authorList>
            <person name="Gong S."/>
        </authorList>
    </citation>
    <scope>NUCLEOTIDE SEQUENCE [LARGE SCALE GENOMIC DNA]</scope>
    <source>
        <strain evidence="4">DO16091913</strain>
        <tissue evidence="4">Muscle</tissue>
    </source>
</reference>
<feature type="compositionally biased region" description="Polar residues" evidence="2">
    <location>
        <begin position="1537"/>
        <end position="1549"/>
    </location>
</feature>
<feature type="region of interest" description="Disordered" evidence="2">
    <location>
        <begin position="1193"/>
        <end position="1261"/>
    </location>
</feature>
<name>A0A4D9EW79_9SAUR</name>
<feature type="region of interest" description="Disordered" evidence="2">
    <location>
        <begin position="570"/>
        <end position="596"/>
    </location>
</feature>
<keyword evidence="1" id="KW-0175">Coiled coil</keyword>
<feature type="region of interest" description="Disordered" evidence="2">
    <location>
        <begin position="1125"/>
        <end position="1151"/>
    </location>
</feature>
<proteinExistence type="predicted"/>
<feature type="region of interest" description="Disordered" evidence="2">
    <location>
        <begin position="889"/>
        <end position="926"/>
    </location>
</feature>
<feature type="compositionally biased region" description="Polar residues" evidence="2">
    <location>
        <begin position="1280"/>
        <end position="1292"/>
    </location>
</feature>
<feature type="region of interest" description="Disordered" evidence="2">
    <location>
        <begin position="1280"/>
        <end position="1357"/>
    </location>
</feature>
<evidence type="ECO:0000259" key="3">
    <source>
        <dbReference type="Pfam" id="PF15717"/>
    </source>
</evidence>
<feature type="compositionally biased region" description="Polar residues" evidence="2">
    <location>
        <begin position="116"/>
        <end position="132"/>
    </location>
</feature>
<feature type="compositionally biased region" description="Acidic residues" evidence="2">
    <location>
        <begin position="954"/>
        <end position="964"/>
    </location>
</feature>
<feature type="domain" description="Pericentriolar material 1 protein C-terminal" evidence="3">
    <location>
        <begin position="1419"/>
        <end position="1779"/>
    </location>
</feature>
<feature type="compositionally biased region" description="Polar residues" evidence="2">
    <location>
        <begin position="285"/>
        <end position="300"/>
    </location>
</feature>
<accession>A0A4D9EW79</accession>
<feature type="compositionally biased region" description="Basic and acidic residues" evidence="2">
    <location>
        <begin position="1236"/>
        <end position="1245"/>
    </location>
</feature>
<dbReference type="PANTHER" id="PTHR14164:SF12">
    <property type="entry name" value="PERICENTRIOLAR MATERIAL 1 PROTEIN"/>
    <property type="match status" value="1"/>
</dbReference>
<feature type="region of interest" description="Disordered" evidence="2">
    <location>
        <begin position="285"/>
        <end position="307"/>
    </location>
</feature>
<dbReference type="InterPro" id="IPR024138">
    <property type="entry name" value="Pericentriolar_Pcm1"/>
</dbReference>
<dbReference type="Proteomes" id="UP000297703">
    <property type="component" value="Unassembled WGS sequence"/>
</dbReference>
<feature type="compositionally biased region" description="Polar residues" evidence="2">
    <location>
        <begin position="968"/>
        <end position="982"/>
    </location>
</feature>
<dbReference type="GO" id="GO:1905515">
    <property type="term" value="P:non-motile cilium assembly"/>
    <property type="evidence" value="ECO:0007669"/>
    <property type="project" value="TreeGrafter"/>
</dbReference>
<feature type="region of interest" description="Disordered" evidence="2">
    <location>
        <begin position="467"/>
        <end position="490"/>
    </location>
</feature>
<dbReference type="Pfam" id="PF15717">
    <property type="entry name" value="PCM1_C"/>
    <property type="match status" value="1"/>
</dbReference>
<gene>
    <name evidence="4" type="ORF">DR999_PMT01581</name>
</gene>
<reference evidence="4 5" key="1">
    <citation type="submission" date="2019-04" db="EMBL/GenBank/DDBJ databases">
        <title>Draft genome of the big-headed turtle Platysternon megacephalum.</title>
        <authorList>
            <person name="Gong S."/>
        </authorList>
    </citation>
    <scope>NUCLEOTIDE SEQUENCE [LARGE SCALE GENOMIC DNA]</scope>
    <source>
        <strain evidence="4">DO16091913</strain>
        <tissue evidence="4">Muscle</tissue>
    </source>
</reference>
<dbReference type="OrthoDB" id="2125770at2759"/>
<dbReference type="GO" id="GO:0036064">
    <property type="term" value="C:ciliary basal body"/>
    <property type="evidence" value="ECO:0007669"/>
    <property type="project" value="TreeGrafter"/>
</dbReference>
<feature type="region of interest" description="Disordered" evidence="2">
    <location>
        <begin position="507"/>
        <end position="535"/>
    </location>
</feature>
<feature type="region of interest" description="Disordered" evidence="2">
    <location>
        <begin position="1"/>
        <end position="77"/>
    </location>
</feature>
<dbReference type="GO" id="GO:0034454">
    <property type="term" value="P:microtubule anchoring at centrosome"/>
    <property type="evidence" value="ECO:0007669"/>
    <property type="project" value="InterPro"/>
</dbReference>
<feature type="region of interest" description="Disordered" evidence="2">
    <location>
        <begin position="1522"/>
        <end position="1552"/>
    </location>
</feature>
<dbReference type="InterPro" id="IPR031446">
    <property type="entry name" value="PCM1_C"/>
</dbReference>
<dbReference type="GO" id="GO:0034451">
    <property type="term" value="C:centriolar satellite"/>
    <property type="evidence" value="ECO:0007669"/>
    <property type="project" value="TreeGrafter"/>
</dbReference>
<dbReference type="GO" id="GO:0071539">
    <property type="term" value="P:protein localization to centrosome"/>
    <property type="evidence" value="ECO:0007669"/>
    <property type="project" value="InterPro"/>
</dbReference>
<feature type="region of interest" description="Disordered" evidence="2">
    <location>
        <begin position="826"/>
        <end position="855"/>
    </location>
</feature>
<feature type="coiled-coil region" evidence="1">
    <location>
        <begin position="773"/>
        <end position="810"/>
    </location>
</feature>
<evidence type="ECO:0000313" key="4">
    <source>
        <dbReference type="EMBL" id="TFK14876.1"/>
    </source>
</evidence>
<feature type="compositionally biased region" description="Basic and acidic residues" evidence="2">
    <location>
        <begin position="1522"/>
        <end position="1533"/>
    </location>
</feature>
<feature type="coiled-coil region" evidence="1">
    <location>
        <begin position="1029"/>
        <end position="1056"/>
    </location>
</feature>
<dbReference type="EMBL" id="QXTE01000007">
    <property type="protein sequence ID" value="TFK14876.1"/>
    <property type="molecule type" value="Genomic_DNA"/>
</dbReference>
<comment type="caution">
    <text evidence="4">The sequence shown here is derived from an EMBL/GenBank/DDBJ whole genome shotgun (WGS) entry which is preliminary data.</text>
</comment>
<organism evidence="4 5">
    <name type="scientific">Platysternon megacephalum</name>
    <name type="common">big-headed turtle</name>
    <dbReference type="NCBI Taxonomy" id="55544"/>
    <lineage>
        <taxon>Eukaryota</taxon>
        <taxon>Metazoa</taxon>
        <taxon>Chordata</taxon>
        <taxon>Craniata</taxon>
        <taxon>Vertebrata</taxon>
        <taxon>Euteleostomi</taxon>
        <taxon>Archelosauria</taxon>
        <taxon>Testudinata</taxon>
        <taxon>Testudines</taxon>
        <taxon>Cryptodira</taxon>
        <taxon>Durocryptodira</taxon>
        <taxon>Testudinoidea</taxon>
        <taxon>Platysternidae</taxon>
        <taxon>Platysternon</taxon>
    </lineage>
</organism>
<evidence type="ECO:0000256" key="2">
    <source>
        <dbReference type="SAM" id="MobiDB-lite"/>
    </source>
</evidence>
<feature type="compositionally biased region" description="Polar residues" evidence="2">
    <location>
        <begin position="1198"/>
        <end position="1217"/>
    </location>
</feature>
<feature type="region of interest" description="Disordered" evidence="2">
    <location>
        <begin position="953"/>
        <end position="982"/>
    </location>
</feature>
<evidence type="ECO:0000256" key="1">
    <source>
        <dbReference type="SAM" id="Coils"/>
    </source>
</evidence>
<feature type="coiled-coil region" evidence="1">
    <location>
        <begin position="695"/>
        <end position="722"/>
    </location>
</feature>
<feature type="compositionally biased region" description="Polar residues" evidence="2">
    <location>
        <begin position="409"/>
        <end position="427"/>
    </location>
</feature>
<keyword evidence="5" id="KW-1185">Reference proteome</keyword>
<dbReference type="STRING" id="55544.A0A4D9EW79"/>
<evidence type="ECO:0000313" key="5">
    <source>
        <dbReference type="Proteomes" id="UP000297703"/>
    </source>
</evidence>
<feature type="compositionally biased region" description="Basic and acidic residues" evidence="2">
    <location>
        <begin position="43"/>
        <end position="60"/>
    </location>
</feature>
<dbReference type="PANTHER" id="PTHR14164">
    <property type="entry name" value="PERICENTRIOLAR MATERIAL 1-RELATED"/>
    <property type="match status" value="1"/>
</dbReference>